<dbReference type="PANTHER" id="PTHR39614:SF2">
    <property type="entry name" value="INTEGRAL MEMBRANE PROTEIN"/>
    <property type="match status" value="1"/>
</dbReference>
<keyword evidence="1" id="KW-0812">Transmembrane</keyword>
<evidence type="ECO:0000313" key="4">
    <source>
        <dbReference type="Proteomes" id="UP000243723"/>
    </source>
</evidence>
<evidence type="ECO:0000256" key="1">
    <source>
        <dbReference type="SAM" id="Phobius"/>
    </source>
</evidence>
<keyword evidence="4" id="KW-1185">Reference proteome</keyword>
<evidence type="ECO:0000259" key="2">
    <source>
        <dbReference type="Pfam" id="PF20684"/>
    </source>
</evidence>
<dbReference type="Proteomes" id="UP000243723">
    <property type="component" value="Unassembled WGS sequence"/>
</dbReference>
<keyword evidence="1" id="KW-0472">Membrane</keyword>
<name>A0A2P7YEV8_9PEZI</name>
<organism evidence="3 4">
    <name type="scientific">Elsinoe australis</name>
    <dbReference type="NCBI Taxonomy" id="40998"/>
    <lineage>
        <taxon>Eukaryota</taxon>
        <taxon>Fungi</taxon>
        <taxon>Dikarya</taxon>
        <taxon>Ascomycota</taxon>
        <taxon>Pezizomycotina</taxon>
        <taxon>Dothideomycetes</taxon>
        <taxon>Dothideomycetidae</taxon>
        <taxon>Myriangiales</taxon>
        <taxon>Elsinoaceae</taxon>
        <taxon>Elsinoe</taxon>
    </lineage>
</organism>
<feature type="transmembrane region" description="Helical" evidence="1">
    <location>
        <begin position="128"/>
        <end position="149"/>
    </location>
</feature>
<feature type="transmembrane region" description="Helical" evidence="1">
    <location>
        <begin position="207"/>
        <end position="228"/>
    </location>
</feature>
<feature type="transmembrane region" description="Helical" evidence="1">
    <location>
        <begin position="248"/>
        <end position="270"/>
    </location>
</feature>
<feature type="transmembrane region" description="Helical" evidence="1">
    <location>
        <begin position="93"/>
        <end position="116"/>
    </location>
</feature>
<evidence type="ECO:0000313" key="3">
    <source>
        <dbReference type="EMBL" id="PSK34493.1"/>
    </source>
</evidence>
<dbReference type="PANTHER" id="PTHR39614">
    <property type="entry name" value="INTEGRAL MEMBRANE PROTEIN"/>
    <property type="match status" value="1"/>
</dbReference>
<feature type="transmembrane region" description="Helical" evidence="1">
    <location>
        <begin position="52"/>
        <end position="73"/>
    </location>
</feature>
<dbReference type="Pfam" id="PF20684">
    <property type="entry name" value="Fung_rhodopsin"/>
    <property type="match status" value="1"/>
</dbReference>
<protein>
    <recommendedName>
        <fullName evidence="2">Rhodopsin domain-containing protein</fullName>
    </recommendedName>
</protein>
<accession>A0A2P7YEV8</accession>
<feature type="transmembrane region" description="Helical" evidence="1">
    <location>
        <begin position="174"/>
        <end position="195"/>
    </location>
</feature>
<sequence length="408" mass="45898">MAYTTHRFAQDSADSHQAWLWVTSLLALIYSLLVIIIRIIIKWGVFGMCDWVLALAYLLSFIVHVCIYVGLNSGLAKAAFLLPADDYITVSKLIFTTRFLILPILGLSKVSVLLFVQRLFSPESKGPWMAIKIAVIFVSVWTFAAPVIMTGRCSPESFLMAESDVACGSQHTRLYIVAVMESVTEFVVTCLPIYLCTRIQLRREHKILVFAGFGFRITIIPLGVYYLLTYFSFLKSGQDNLGISKNLVLQEALMCYALILATTPCLRTFVGRFNTGGIREVIAGEYGRTNERMSTKNAAATALRSIATQVRTLGAYSIFDTFAKRSEGRQHLAFRPDLENQHWASVFRGPPSPERNMSTASNGIETFTTWDIQFQNAEGWEKRRAEQLMSAPRRTSVQSIQFITTAQW</sequence>
<dbReference type="InterPro" id="IPR049326">
    <property type="entry name" value="Rhodopsin_dom_fungi"/>
</dbReference>
<reference evidence="3 4" key="1">
    <citation type="submission" date="2017-05" db="EMBL/GenBank/DDBJ databases">
        <title>Draft genome sequence of Elsinoe australis.</title>
        <authorList>
            <person name="Cheng Q."/>
        </authorList>
    </citation>
    <scope>NUCLEOTIDE SEQUENCE [LARGE SCALE GENOMIC DNA]</scope>
    <source>
        <strain evidence="3 4">NL1</strain>
    </source>
</reference>
<dbReference type="AlphaFoldDB" id="A0A2P7YEV8"/>
<dbReference type="OrthoDB" id="3918601at2759"/>
<feature type="domain" description="Rhodopsin" evidence="2">
    <location>
        <begin position="37"/>
        <end position="270"/>
    </location>
</feature>
<comment type="caution">
    <text evidence="3">The sequence shown here is derived from an EMBL/GenBank/DDBJ whole genome shotgun (WGS) entry which is preliminary data.</text>
</comment>
<dbReference type="EMBL" id="NHZQ01000447">
    <property type="protein sequence ID" value="PSK34493.1"/>
    <property type="molecule type" value="Genomic_DNA"/>
</dbReference>
<proteinExistence type="predicted"/>
<feature type="transmembrane region" description="Helical" evidence="1">
    <location>
        <begin position="18"/>
        <end position="40"/>
    </location>
</feature>
<keyword evidence="1" id="KW-1133">Transmembrane helix</keyword>
<dbReference type="STRING" id="40998.A0A2P7YEV8"/>
<gene>
    <name evidence="3" type="ORF">B9Z65_8819</name>
</gene>